<gene>
    <name evidence="3" type="ORF">OJF2_06600</name>
</gene>
<proteinExistence type="predicted"/>
<feature type="transmembrane region" description="Helical" evidence="2">
    <location>
        <begin position="78"/>
        <end position="98"/>
    </location>
</feature>
<reference evidence="3 4" key="1">
    <citation type="submission" date="2019-08" db="EMBL/GenBank/DDBJ databases">
        <title>Deep-cultivation of Planctomycetes and their phenomic and genomic characterization uncovers novel biology.</title>
        <authorList>
            <person name="Wiegand S."/>
            <person name="Jogler M."/>
            <person name="Boedeker C."/>
            <person name="Pinto D."/>
            <person name="Vollmers J."/>
            <person name="Rivas-Marin E."/>
            <person name="Kohn T."/>
            <person name="Peeters S.H."/>
            <person name="Heuer A."/>
            <person name="Rast P."/>
            <person name="Oberbeckmann S."/>
            <person name="Bunk B."/>
            <person name="Jeske O."/>
            <person name="Meyerdierks A."/>
            <person name="Storesund J.E."/>
            <person name="Kallscheuer N."/>
            <person name="Luecker S."/>
            <person name="Lage O.M."/>
            <person name="Pohl T."/>
            <person name="Merkel B.J."/>
            <person name="Hornburger P."/>
            <person name="Mueller R.-W."/>
            <person name="Bruemmer F."/>
            <person name="Labrenz M."/>
            <person name="Spormann A.M."/>
            <person name="Op den Camp H."/>
            <person name="Overmann J."/>
            <person name="Amann R."/>
            <person name="Jetten M.S.M."/>
            <person name="Mascher T."/>
            <person name="Medema M.H."/>
            <person name="Devos D.P."/>
            <person name="Kaster A.-K."/>
            <person name="Ovreas L."/>
            <person name="Rohde M."/>
            <person name="Galperin M.Y."/>
            <person name="Jogler C."/>
        </authorList>
    </citation>
    <scope>NUCLEOTIDE SEQUENCE [LARGE SCALE GENOMIC DNA]</scope>
    <source>
        <strain evidence="3 4">OJF2</strain>
    </source>
</reference>
<evidence type="ECO:0000313" key="3">
    <source>
        <dbReference type="EMBL" id="QEH32191.1"/>
    </source>
</evidence>
<feature type="region of interest" description="Disordered" evidence="1">
    <location>
        <begin position="109"/>
        <end position="136"/>
    </location>
</feature>
<keyword evidence="2" id="KW-0472">Membrane</keyword>
<dbReference type="KEGG" id="agv:OJF2_06600"/>
<dbReference type="RefSeq" id="WP_210420389.1">
    <property type="nucleotide sequence ID" value="NZ_CP042997.1"/>
</dbReference>
<dbReference type="Proteomes" id="UP000324233">
    <property type="component" value="Chromosome"/>
</dbReference>
<keyword evidence="2" id="KW-0812">Transmembrane</keyword>
<dbReference type="EMBL" id="CP042997">
    <property type="protein sequence ID" value="QEH32191.1"/>
    <property type="molecule type" value="Genomic_DNA"/>
</dbReference>
<organism evidence="3 4">
    <name type="scientific">Aquisphaera giovannonii</name>
    <dbReference type="NCBI Taxonomy" id="406548"/>
    <lineage>
        <taxon>Bacteria</taxon>
        <taxon>Pseudomonadati</taxon>
        <taxon>Planctomycetota</taxon>
        <taxon>Planctomycetia</taxon>
        <taxon>Isosphaerales</taxon>
        <taxon>Isosphaeraceae</taxon>
        <taxon>Aquisphaera</taxon>
    </lineage>
</organism>
<feature type="transmembrane region" description="Helical" evidence="2">
    <location>
        <begin position="47"/>
        <end position="66"/>
    </location>
</feature>
<dbReference type="AlphaFoldDB" id="A0A5B9VWF0"/>
<evidence type="ECO:0000256" key="1">
    <source>
        <dbReference type="SAM" id="MobiDB-lite"/>
    </source>
</evidence>
<keyword evidence="2" id="KW-1133">Transmembrane helix</keyword>
<protein>
    <submittedName>
        <fullName evidence="3">Uncharacterized protein</fullName>
    </submittedName>
</protein>
<name>A0A5B9VWF0_9BACT</name>
<evidence type="ECO:0000313" key="4">
    <source>
        <dbReference type="Proteomes" id="UP000324233"/>
    </source>
</evidence>
<keyword evidence="4" id="KW-1185">Reference proteome</keyword>
<sequence length="136" mass="14551">MAWITCPYCGRRLPSPQHRRAVTCDGCRRAFDPAKVRMIYPPAAKQVLGWILVLGGMCSLAGAYLGVARLGEDNHGAFRSWLGRLAVALVLIFVGVSLKAGRLGVEGEDATNGPGLVDEQSINDPVGETWEAEEGA</sequence>
<accession>A0A5B9VWF0</accession>
<evidence type="ECO:0000256" key="2">
    <source>
        <dbReference type="SAM" id="Phobius"/>
    </source>
</evidence>